<dbReference type="PANTHER" id="PTHR12286:SF7">
    <property type="entry name" value="SACCHAROPINE DEHYDROGENASE NADP BINDING DOMAIN-CONTAINING PROTEIN"/>
    <property type="match status" value="1"/>
</dbReference>
<sequence>MSIVFNKLYGSIRCDHIPAQDVIPGPLPPKGSLMIEHDKALGLWAMKLPSADTVVVKRTLAKVTEHPKAFLVWTRPQILRSIGRNSERPDQQKRRSAAPRSKHGSSAVATSIRPTHQSVEASQIRRLSPGVSGPEIGYITTSIILVQCALVLLSQRANLPKGGVYTTGVVFGPTDLQKRLEDHPFR</sequence>
<dbReference type="GO" id="GO:0005811">
    <property type="term" value="C:lipid droplet"/>
    <property type="evidence" value="ECO:0007669"/>
    <property type="project" value="TreeGrafter"/>
</dbReference>
<name>M8B3C7_AEGTA</name>
<feature type="region of interest" description="Disordered" evidence="1">
    <location>
        <begin position="82"/>
        <end position="126"/>
    </location>
</feature>
<feature type="compositionally biased region" description="Polar residues" evidence="1">
    <location>
        <begin position="107"/>
        <end position="121"/>
    </location>
</feature>
<dbReference type="EnsemblPlants" id="EMT08130">
    <property type="protein sequence ID" value="EMT08130"/>
    <property type="gene ID" value="F775_17055"/>
</dbReference>
<protein>
    <submittedName>
        <fullName evidence="2">Uncharacterized protein</fullName>
    </submittedName>
</protein>
<evidence type="ECO:0000313" key="2">
    <source>
        <dbReference type="EnsemblPlants" id="EMT08130"/>
    </source>
</evidence>
<dbReference type="AlphaFoldDB" id="M8B3C7"/>
<feature type="compositionally biased region" description="Basic residues" evidence="1">
    <location>
        <begin position="94"/>
        <end position="103"/>
    </location>
</feature>
<organism evidence="2">
    <name type="scientific">Aegilops tauschii</name>
    <name type="common">Tausch's goatgrass</name>
    <name type="synonym">Aegilops squarrosa</name>
    <dbReference type="NCBI Taxonomy" id="37682"/>
    <lineage>
        <taxon>Eukaryota</taxon>
        <taxon>Viridiplantae</taxon>
        <taxon>Streptophyta</taxon>
        <taxon>Embryophyta</taxon>
        <taxon>Tracheophyta</taxon>
        <taxon>Spermatophyta</taxon>
        <taxon>Magnoliopsida</taxon>
        <taxon>Liliopsida</taxon>
        <taxon>Poales</taxon>
        <taxon>Poaceae</taxon>
        <taxon>BOP clade</taxon>
        <taxon>Pooideae</taxon>
        <taxon>Triticodae</taxon>
        <taxon>Triticeae</taxon>
        <taxon>Triticinae</taxon>
        <taxon>Aegilops</taxon>
    </lineage>
</organism>
<proteinExistence type="predicted"/>
<accession>M8B3C7</accession>
<dbReference type="GO" id="GO:0005739">
    <property type="term" value="C:mitochondrion"/>
    <property type="evidence" value="ECO:0007669"/>
    <property type="project" value="TreeGrafter"/>
</dbReference>
<dbReference type="GO" id="GO:0005886">
    <property type="term" value="C:plasma membrane"/>
    <property type="evidence" value="ECO:0007669"/>
    <property type="project" value="TreeGrafter"/>
</dbReference>
<evidence type="ECO:0000256" key="1">
    <source>
        <dbReference type="SAM" id="MobiDB-lite"/>
    </source>
</evidence>
<reference evidence="2" key="1">
    <citation type="submission" date="2015-06" db="UniProtKB">
        <authorList>
            <consortium name="EnsemblPlants"/>
        </authorList>
    </citation>
    <scope>IDENTIFICATION</scope>
</reference>
<dbReference type="PANTHER" id="PTHR12286">
    <property type="entry name" value="SACCHAROPINE DEHYDROGENASE-LIKE OXIDOREDUCTASE"/>
    <property type="match status" value="1"/>
</dbReference>
<dbReference type="GO" id="GO:0009247">
    <property type="term" value="P:glycolipid biosynthetic process"/>
    <property type="evidence" value="ECO:0007669"/>
    <property type="project" value="TreeGrafter"/>
</dbReference>
<dbReference type="InterPro" id="IPR051276">
    <property type="entry name" value="Saccharopine_DH-like_oxidrdct"/>
</dbReference>